<feature type="transmembrane region" description="Helical" evidence="5">
    <location>
        <begin position="108"/>
        <end position="129"/>
    </location>
</feature>
<dbReference type="GO" id="GO:0016020">
    <property type="term" value="C:membrane"/>
    <property type="evidence" value="ECO:0007669"/>
    <property type="project" value="UniProtKB-SubCell"/>
</dbReference>
<organism evidence="6 7">
    <name type="scientific">Candidatus Daviesbacteria bacterium RIFCSPLOWO2_02_FULL_36_8</name>
    <dbReference type="NCBI Taxonomy" id="1797793"/>
    <lineage>
        <taxon>Bacteria</taxon>
        <taxon>Candidatus Daviesiibacteriota</taxon>
    </lineage>
</organism>
<proteinExistence type="predicted"/>
<evidence type="ECO:0000313" key="6">
    <source>
        <dbReference type="EMBL" id="OGE64220.1"/>
    </source>
</evidence>
<keyword evidence="4 5" id="KW-0472">Membrane</keyword>
<name>A0A1F5MFZ9_9BACT</name>
<feature type="transmembrane region" description="Helical" evidence="5">
    <location>
        <begin position="167"/>
        <end position="189"/>
    </location>
</feature>
<feature type="transmembrane region" description="Helical" evidence="5">
    <location>
        <begin position="38"/>
        <end position="57"/>
    </location>
</feature>
<protein>
    <submittedName>
        <fullName evidence="6">Uncharacterized protein</fullName>
    </submittedName>
</protein>
<dbReference type="Proteomes" id="UP000183317">
    <property type="component" value="Unassembled WGS sequence"/>
</dbReference>
<keyword evidence="3 5" id="KW-1133">Transmembrane helix</keyword>
<dbReference type="InterPro" id="IPR002797">
    <property type="entry name" value="Polysacc_synth"/>
</dbReference>
<evidence type="ECO:0000256" key="3">
    <source>
        <dbReference type="ARBA" id="ARBA00022989"/>
    </source>
</evidence>
<feature type="transmembrane region" description="Helical" evidence="5">
    <location>
        <begin position="248"/>
        <end position="270"/>
    </location>
</feature>
<dbReference type="Pfam" id="PF01943">
    <property type="entry name" value="Polysacc_synt"/>
    <property type="match status" value="1"/>
</dbReference>
<evidence type="ECO:0000256" key="5">
    <source>
        <dbReference type="SAM" id="Phobius"/>
    </source>
</evidence>
<accession>A0A1F5MFZ9</accession>
<feature type="transmembrane region" description="Helical" evidence="5">
    <location>
        <begin position="209"/>
        <end position="228"/>
    </location>
</feature>
<reference evidence="6 7" key="1">
    <citation type="journal article" date="2016" name="Nat. Commun.">
        <title>Thousands of microbial genomes shed light on interconnected biogeochemical processes in an aquifer system.</title>
        <authorList>
            <person name="Anantharaman K."/>
            <person name="Brown C.T."/>
            <person name="Hug L.A."/>
            <person name="Sharon I."/>
            <person name="Castelle C.J."/>
            <person name="Probst A.J."/>
            <person name="Thomas B.C."/>
            <person name="Singh A."/>
            <person name="Wilkins M.J."/>
            <person name="Karaoz U."/>
            <person name="Brodie E.L."/>
            <person name="Williams K.H."/>
            <person name="Hubbard S.S."/>
            <person name="Banfield J.F."/>
        </authorList>
    </citation>
    <scope>NUCLEOTIDE SEQUENCE [LARGE SCALE GENOMIC DNA]</scope>
</reference>
<evidence type="ECO:0000256" key="4">
    <source>
        <dbReference type="ARBA" id="ARBA00023136"/>
    </source>
</evidence>
<feature type="transmembrane region" description="Helical" evidence="5">
    <location>
        <begin position="321"/>
        <end position="339"/>
    </location>
</feature>
<feature type="transmembrane region" description="Helical" evidence="5">
    <location>
        <begin position="12"/>
        <end position="32"/>
    </location>
</feature>
<comment type="caution">
    <text evidence="6">The sequence shown here is derived from an EMBL/GenBank/DDBJ whole genome shotgun (WGS) entry which is preliminary data.</text>
</comment>
<evidence type="ECO:0000256" key="1">
    <source>
        <dbReference type="ARBA" id="ARBA00004141"/>
    </source>
</evidence>
<keyword evidence="2 5" id="KW-0812">Transmembrane</keyword>
<evidence type="ECO:0000256" key="2">
    <source>
        <dbReference type="ARBA" id="ARBA00022692"/>
    </source>
</evidence>
<dbReference type="InterPro" id="IPR052556">
    <property type="entry name" value="PolySynth_Transporter"/>
</dbReference>
<evidence type="ECO:0000313" key="7">
    <source>
        <dbReference type="Proteomes" id="UP000183317"/>
    </source>
</evidence>
<feature type="transmembrane region" description="Helical" evidence="5">
    <location>
        <begin position="291"/>
        <end position="315"/>
    </location>
</feature>
<feature type="transmembrane region" description="Helical" evidence="5">
    <location>
        <begin position="379"/>
        <end position="398"/>
    </location>
</feature>
<comment type="subcellular location">
    <subcellularLocation>
        <location evidence="1">Membrane</location>
        <topology evidence="1">Multi-pass membrane protein</topology>
    </subcellularLocation>
</comment>
<dbReference type="PANTHER" id="PTHR43424:SF1">
    <property type="entry name" value="LOCUS PUTATIVE PROTEIN 1-RELATED"/>
    <property type="match status" value="1"/>
</dbReference>
<dbReference type="AlphaFoldDB" id="A0A1F5MFZ9"/>
<sequence>MKEILKQSSWLIGAQILSRIIGFFYTIFLARNLGVSDYGLFSVGLAYFSIISSFSDFGFNRYLIKEASQKENTKWELLWNLMALRLTLICIFFGIFSVLLYLFDGNRLRVSVILLASLAVLPQTIAITFDGLFIALRKLQFSAIALITSSLGTVLLGFFMISKGFGVIGAVNALILGQFLFVLTFVYLLYRKLGFKSSQIGILVIKKALVGSLPYGLLGILGLLYFRIDTVLLSYLRGNFETGIYGAAYKFFEAITFIPAALSTALFPVLAKLHDVNQEQVIKLYFKSLKILFTISLLVVIGYFYLLPIIIQLLLPSYLPAVKAIVILTLAIPFMFCHYPAVQVLLSTDKYFKPVITISIILLSLNIVLNLIFIPIYGFIAASWITVFSEALSFLIYFRFLRVKVFKK</sequence>
<dbReference type="EMBL" id="MFDU01000029">
    <property type="protein sequence ID" value="OGE64220.1"/>
    <property type="molecule type" value="Genomic_DNA"/>
</dbReference>
<feature type="transmembrane region" description="Helical" evidence="5">
    <location>
        <begin position="141"/>
        <end position="161"/>
    </location>
</feature>
<gene>
    <name evidence="6" type="ORF">A3J13_00645</name>
</gene>
<dbReference type="CDD" id="cd13128">
    <property type="entry name" value="MATE_Wzx_like"/>
    <property type="match status" value="1"/>
</dbReference>
<feature type="transmembrane region" description="Helical" evidence="5">
    <location>
        <begin position="77"/>
        <end position="102"/>
    </location>
</feature>
<dbReference type="PANTHER" id="PTHR43424">
    <property type="entry name" value="LOCUS PUTATIVE PROTEIN 1-RELATED"/>
    <property type="match status" value="1"/>
</dbReference>
<feature type="transmembrane region" description="Helical" evidence="5">
    <location>
        <begin position="351"/>
        <end position="373"/>
    </location>
</feature>